<sequence length="376" mass="42076">MNDCRDRLVILIVDDSPVNLYAKSRLVSQQGYEIHKATTGQEALRIARTVMPDLVLLDVNLPDISGLEVCHQLKNHPETQFIKVIHTSSISIRESDRTGGLTIGADAYLIEPTETEELFGTIKVVLALAHHERENRRLIERLAESEARFHTIAEAVPSFLFETDVTGRNTWASKGWCRFTGQTPEHVSGLGWADALHPEDRADTLDRWRHCMQNGVPFESTQRLRQADDTYAWVIVRALPVQDNHGTITRWICSVMDVDATVRAEEEQARLAAIVGSTSDAIISENLQGIITSWNRGAEVLLGYTACEIIGRPAILLFPPDRRGEEPINAFGTIETMHRCKDGRDICVSLTLSPIRNRQGDRLGTSQILREITGPK</sequence>
<dbReference type="GO" id="GO:0000160">
    <property type="term" value="P:phosphorelay signal transduction system"/>
    <property type="evidence" value="ECO:0007669"/>
    <property type="project" value="InterPro"/>
</dbReference>
<dbReference type="PROSITE" id="PS50112">
    <property type="entry name" value="PAS"/>
    <property type="match status" value="2"/>
</dbReference>
<evidence type="ECO:0000259" key="4">
    <source>
        <dbReference type="PROSITE" id="PS50112"/>
    </source>
</evidence>
<accession>A0A0S4L5T3</accession>
<proteinExistence type="predicted"/>
<dbReference type="RefSeq" id="WP_090744181.1">
    <property type="nucleotide sequence ID" value="NZ_CZQA01000001.1"/>
</dbReference>
<dbReference type="InterPro" id="IPR035965">
    <property type="entry name" value="PAS-like_dom_sf"/>
</dbReference>
<reference evidence="6 7" key="1">
    <citation type="submission" date="2015-10" db="EMBL/GenBank/DDBJ databases">
        <authorList>
            <person name="Gilbert D.G."/>
        </authorList>
    </citation>
    <scope>NUCLEOTIDE SEQUENCE [LARGE SCALE GENOMIC DNA]</scope>
    <source>
        <strain evidence="6">COMA1</strain>
    </source>
</reference>
<dbReference type="Pfam" id="PF00072">
    <property type="entry name" value="Response_reg"/>
    <property type="match status" value="1"/>
</dbReference>
<feature type="domain" description="PAS" evidence="4">
    <location>
        <begin position="145"/>
        <end position="215"/>
    </location>
</feature>
<evidence type="ECO:0000313" key="6">
    <source>
        <dbReference type="EMBL" id="CUS32901.1"/>
    </source>
</evidence>
<dbReference type="SUPFAM" id="SSF55785">
    <property type="entry name" value="PYP-like sensor domain (PAS domain)"/>
    <property type="match status" value="2"/>
</dbReference>
<dbReference type="Gene3D" id="3.30.450.20">
    <property type="entry name" value="PAS domain"/>
    <property type="match status" value="2"/>
</dbReference>
<dbReference type="SUPFAM" id="SSF52172">
    <property type="entry name" value="CheY-like"/>
    <property type="match status" value="1"/>
</dbReference>
<dbReference type="EMBL" id="CZQA01000001">
    <property type="protein sequence ID" value="CUS32901.1"/>
    <property type="molecule type" value="Genomic_DNA"/>
</dbReference>
<dbReference type="PANTHER" id="PTHR44591:SF20">
    <property type="entry name" value="PROTEIN PILH"/>
    <property type="match status" value="1"/>
</dbReference>
<dbReference type="PROSITE" id="PS50113">
    <property type="entry name" value="PAC"/>
    <property type="match status" value="1"/>
</dbReference>
<dbReference type="InterPro" id="IPR000700">
    <property type="entry name" value="PAS-assoc_C"/>
</dbReference>
<dbReference type="SMART" id="SM00091">
    <property type="entry name" value="PAS"/>
    <property type="match status" value="2"/>
</dbReference>
<dbReference type="Pfam" id="PF00989">
    <property type="entry name" value="PAS"/>
    <property type="match status" value="1"/>
</dbReference>
<dbReference type="InterPro" id="IPR000014">
    <property type="entry name" value="PAS"/>
</dbReference>
<evidence type="ECO:0000313" key="7">
    <source>
        <dbReference type="Proteomes" id="UP000199032"/>
    </source>
</evidence>
<dbReference type="CDD" id="cd00130">
    <property type="entry name" value="PAS"/>
    <property type="match status" value="2"/>
</dbReference>
<organism evidence="6 7">
    <name type="scientific">Candidatus Nitrospira nitrosa</name>
    <dbReference type="NCBI Taxonomy" id="1742972"/>
    <lineage>
        <taxon>Bacteria</taxon>
        <taxon>Pseudomonadati</taxon>
        <taxon>Nitrospirota</taxon>
        <taxon>Nitrospiria</taxon>
        <taxon>Nitrospirales</taxon>
        <taxon>Nitrospiraceae</taxon>
        <taxon>Nitrospira</taxon>
    </lineage>
</organism>
<dbReference type="PANTHER" id="PTHR44591">
    <property type="entry name" value="STRESS RESPONSE REGULATOR PROTEIN 1"/>
    <property type="match status" value="1"/>
</dbReference>
<dbReference type="InterPro" id="IPR011006">
    <property type="entry name" value="CheY-like_superfamily"/>
</dbReference>
<evidence type="ECO:0000256" key="2">
    <source>
        <dbReference type="PROSITE-ProRule" id="PRU00169"/>
    </source>
</evidence>
<dbReference type="InterPro" id="IPR001789">
    <property type="entry name" value="Sig_transdc_resp-reg_receiver"/>
</dbReference>
<dbReference type="GO" id="GO:0006355">
    <property type="term" value="P:regulation of DNA-templated transcription"/>
    <property type="evidence" value="ECO:0007669"/>
    <property type="project" value="InterPro"/>
</dbReference>
<dbReference type="Pfam" id="PF08447">
    <property type="entry name" value="PAS_3"/>
    <property type="match status" value="1"/>
</dbReference>
<keyword evidence="1 2" id="KW-0597">Phosphoprotein</keyword>
<dbReference type="Proteomes" id="UP000199032">
    <property type="component" value="Unassembled WGS sequence"/>
</dbReference>
<dbReference type="STRING" id="1742972.COMA1_10868"/>
<evidence type="ECO:0000259" key="3">
    <source>
        <dbReference type="PROSITE" id="PS50110"/>
    </source>
</evidence>
<evidence type="ECO:0008006" key="8">
    <source>
        <dbReference type="Google" id="ProtNLM"/>
    </source>
</evidence>
<feature type="domain" description="Response regulatory" evidence="3">
    <location>
        <begin position="9"/>
        <end position="126"/>
    </location>
</feature>
<dbReference type="PROSITE" id="PS50110">
    <property type="entry name" value="RESPONSE_REGULATORY"/>
    <property type="match status" value="1"/>
</dbReference>
<protein>
    <recommendedName>
        <fullName evidence="8">Histidine kinase</fullName>
    </recommendedName>
</protein>
<gene>
    <name evidence="6" type="ORF">COMA1_10868</name>
</gene>
<dbReference type="OrthoDB" id="9816309at2"/>
<dbReference type="FunFam" id="3.30.450.20:FF:000099">
    <property type="entry name" value="Sensory box sensor histidine kinase"/>
    <property type="match status" value="1"/>
</dbReference>
<name>A0A0S4L5T3_9BACT</name>
<feature type="modified residue" description="4-aspartylphosphate" evidence="2">
    <location>
        <position position="58"/>
    </location>
</feature>
<dbReference type="AlphaFoldDB" id="A0A0S4L5T3"/>
<dbReference type="InterPro" id="IPR001610">
    <property type="entry name" value="PAC"/>
</dbReference>
<dbReference type="InterPro" id="IPR013767">
    <property type="entry name" value="PAS_fold"/>
</dbReference>
<evidence type="ECO:0000256" key="1">
    <source>
        <dbReference type="ARBA" id="ARBA00022553"/>
    </source>
</evidence>
<dbReference type="SMART" id="SM00086">
    <property type="entry name" value="PAC"/>
    <property type="match status" value="2"/>
</dbReference>
<evidence type="ECO:0000259" key="5">
    <source>
        <dbReference type="PROSITE" id="PS50113"/>
    </source>
</evidence>
<dbReference type="Gene3D" id="3.40.50.2300">
    <property type="match status" value="1"/>
</dbReference>
<dbReference type="SMART" id="SM00448">
    <property type="entry name" value="REC"/>
    <property type="match status" value="1"/>
</dbReference>
<dbReference type="NCBIfam" id="TIGR00229">
    <property type="entry name" value="sensory_box"/>
    <property type="match status" value="2"/>
</dbReference>
<keyword evidence="7" id="KW-1185">Reference proteome</keyword>
<dbReference type="InterPro" id="IPR013655">
    <property type="entry name" value="PAS_fold_3"/>
</dbReference>
<dbReference type="InterPro" id="IPR050595">
    <property type="entry name" value="Bact_response_regulator"/>
</dbReference>
<feature type="domain" description="PAS" evidence="4">
    <location>
        <begin position="267"/>
        <end position="321"/>
    </location>
</feature>
<feature type="domain" description="PAC" evidence="5">
    <location>
        <begin position="218"/>
        <end position="270"/>
    </location>
</feature>